<evidence type="ECO:0000313" key="2">
    <source>
        <dbReference type="Proteomes" id="UP000243859"/>
    </source>
</evidence>
<keyword evidence="2" id="KW-1185">Reference proteome</keyword>
<accession>A0A2T5BUX7</accession>
<dbReference type="EMBL" id="QAAA01000003">
    <property type="protein sequence ID" value="PTN03324.1"/>
    <property type="molecule type" value="Genomic_DNA"/>
</dbReference>
<reference evidence="1 2" key="1">
    <citation type="submission" date="2018-04" db="EMBL/GenBank/DDBJ databases">
        <title>Genomic Encyclopedia of Archaeal and Bacterial Type Strains, Phase II (KMG-II): from individual species to whole genera.</title>
        <authorList>
            <person name="Goeker M."/>
        </authorList>
    </citation>
    <scope>NUCLEOTIDE SEQUENCE [LARGE SCALE GENOMIC DNA]</scope>
    <source>
        <strain evidence="1 2">DSM 18064</strain>
    </source>
</reference>
<comment type="caution">
    <text evidence="1">The sequence shown here is derived from an EMBL/GenBank/DDBJ whole genome shotgun (WGS) entry which is preliminary data.</text>
</comment>
<dbReference type="GO" id="GO:0016740">
    <property type="term" value="F:transferase activity"/>
    <property type="evidence" value="ECO:0007669"/>
    <property type="project" value="UniProtKB-KW"/>
</dbReference>
<dbReference type="RefSeq" id="WP_107891163.1">
    <property type="nucleotide sequence ID" value="NZ_NHSI01000062.1"/>
</dbReference>
<protein>
    <submittedName>
        <fullName evidence="1">Glycosyl transferase family 2</fullName>
    </submittedName>
</protein>
<keyword evidence="1" id="KW-0808">Transferase</keyword>
<evidence type="ECO:0000313" key="1">
    <source>
        <dbReference type="EMBL" id="PTN03324.1"/>
    </source>
</evidence>
<proteinExistence type="predicted"/>
<sequence>MPKQTYTLISTMKNEGPFILEWIAHYKALGFDYLVVQTNDCEDTTVDILKALERRGLAIHRGTRVWSSTSIHRAALKQAQRNPEVQQADWIFVCDADEYLNVHVGDGSVQALVAAAGEGADVISVPWRVFGPSGVHRFVDRPVTEQFTMAEHPPEARPEAGKFMKSLFTGLPRFKRVGLHAPIPKDDQAEQIRVELPGGVLFAEGESRVGAALSFEAAQVNHYALRSGESFLVKRARGRANHMTHTLGMDYWARFDLNHEHDDSIRRYDPLARVWLDELMGDPELRDLHEKSVAWYHDKIKALRADPELAEFVAAVDSQFSETA</sequence>
<name>A0A2T5BUX7_9RHOB</name>
<dbReference type="Pfam" id="PF13704">
    <property type="entry name" value="Glyco_tranf_2_4"/>
    <property type="match status" value="1"/>
</dbReference>
<dbReference type="InterPro" id="IPR029044">
    <property type="entry name" value="Nucleotide-diphossugar_trans"/>
</dbReference>
<dbReference type="AlphaFoldDB" id="A0A2T5BUX7"/>
<dbReference type="Proteomes" id="UP000243859">
    <property type="component" value="Unassembled WGS sequence"/>
</dbReference>
<dbReference type="SUPFAM" id="SSF53448">
    <property type="entry name" value="Nucleotide-diphospho-sugar transferases"/>
    <property type="match status" value="1"/>
</dbReference>
<gene>
    <name evidence="1" type="ORF">C8N32_103167</name>
</gene>
<dbReference type="OrthoDB" id="4964299at2"/>
<organism evidence="1 2">
    <name type="scientific">Rhodovulum imhoffii</name>
    <dbReference type="NCBI Taxonomy" id="365340"/>
    <lineage>
        <taxon>Bacteria</taxon>
        <taxon>Pseudomonadati</taxon>
        <taxon>Pseudomonadota</taxon>
        <taxon>Alphaproteobacteria</taxon>
        <taxon>Rhodobacterales</taxon>
        <taxon>Paracoccaceae</taxon>
        <taxon>Rhodovulum</taxon>
    </lineage>
</organism>